<dbReference type="KEGG" id="rcf:Poly24_06300"/>
<evidence type="ECO:0000313" key="2">
    <source>
        <dbReference type="Proteomes" id="UP000315082"/>
    </source>
</evidence>
<reference evidence="1 2" key="1">
    <citation type="submission" date="2019-02" db="EMBL/GenBank/DDBJ databases">
        <title>Deep-cultivation of Planctomycetes and their phenomic and genomic characterization uncovers novel biology.</title>
        <authorList>
            <person name="Wiegand S."/>
            <person name="Jogler M."/>
            <person name="Boedeker C."/>
            <person name="Pinto D."/>
            <person name="Vollmers J."/>
            <person name="Rivas-Marin E."/>
            <person name="Kohn T."/>
            <person name="Peeters S.H."/>
            <person name="Heuer A."/>
            <person name="Rast P."/>
            <person name="Oberbeckmann S."/>
            <person name="Bunk B."/>
            <person name="Jeske O."/>
            <person name="Meyerdierks A."/>
            <person name="Storesund J.E."/>
            <person name="Kallscheuer N."/>
            <person name="Luecker S."/>
            <person name="Lage O.M."/>
            <person name="Pohl T."/>
            <person name="Merkel B.J."/>
            <person name="Hornburger P."/>
            <person name="Mueller R.-W."/>
            <person name="Bruemmer F."/>
            <person name="Labrenz M."/>
            <person name="Spormann A.M."/>
            <person name="Op den Camp H."/>
            <person name="Overmann J."/>
            <person name="Amann R."/>
            <person name="Jetten M.S.M."/>
            <person name="Mascher T."/>
            <person name="Medema M.H."/>
            <person name="Devos D.P."/>
            <person name="Kaster A.-K."/>
            <person name="Ovreas L."/>
            <person name="Rohde M."/>
            <person name="Galperin M.Y."/>
            <person name="Jogler C."/>
        </authorList>
    </citation>
    <scope>NUCLEOTIDE SEQUENCE [LARGE SCALE GENOMIC DNA]</scope>
    <source>
        <strain evidence="1 2">Poly24</strain>
    </source>
</reference>
<accession>A0A518JN52</accession>
<name>A0A518JN52_9BACT</name>
<gene>
    <name evidence="1" type="ORF">Poly24_06300</name>
</gene>
<dbReference type="EMBL" id="CP036348">
    <property type="protein sequence ID" value="QDV66941.1"/>
    <property type="molecule type" value="Genomic_DNA"/>
</dbReference>
<evidence type="ECO:0000313" key="1">
    <source>
        <dbReference type="EMBL" id="QDV66941.1"/>
    </source>
</evidence>
<protein>
    <submittedName>
        <fullName evidence="1">Uncharacterized protein</fullName>
    </submittedName>
</protein>
<dbReference type="RefSeq" id="WP_145090265.1">
    <property type="nucleotide sequence ID" value="NZ_CP036348.1"/>
</dbReference>
<sequence length="136" mass="14422">MGQSSYLFESIFVGVLGVAVATSEFAVKVPSPDGVAESPATAEEGVQLTATPRPAIAEGEVAIPQFEAMAVPVAKSEPRRLPPIGSAVVELPERVRVEKPVVAPPHYPTVIDENGIEWKIIDSRPCDPALCRGHVQ</sequence>
<dbReference type="Proteomes" id="UP000315082">
    <property type="component" value="Chromosome"/>
</dbReference>
<keyword evidence="2" id="KW-1185">Reference proteome</keyword>
<proteinExistence type="predicted"/>
<organism evidence="1 2">
    <name type="scientific">Rosistilla carotiformis</name>
    <dbReference type="NCBI Taxonomy" id="2528017"/>
    <lineage>
        <taxon>Bacteria</taxon>
        <taxon>Pseudomonadati</taxon>
        <taxon>Planctomycetota</taxon>
        <taxon>Planctomycetia</taxon>
        <taxon>Pirellulales</taxon>
        <taxon>Pirellulaceae</taxon>
        <taxon>Rosistilla</taxon>
    </lineage>
</organism>
<dbReference type="AlphaFoldDB" id="A0A518JN52"/>